<reference evidence="8 9" key="1">
    <citation type="submission" date="2019-02" db="EMBL/GenBank/DDBJ databases">
        <title>Deep-cultivation of Planctomycetes and their phenomic and genomic characterization uncovers novel biology.</title>
        <authorList>
            <person name="Wiegand S."/>
            <person name="Jogler M."/>
            <person name="Boedeker C."/>
            <person name="Pinto D."/>
            <person name="Vollmers J."/>
            <person name="Rivas-Marin E."/>
            <person name="Kohn T."/>
            <person name="Peeters S.H."/>
            <person name="Heuer A."/>
            <person name="Rast P."/>
            <person name="Oberbeckmann S."/>
            <person name="Bunk B."/>
            <person name="Jeske O."/>
            <person name="Meyerdierks A."/>
            <person name="Storesund J.E."/>
            <person name="Kallscheuer N."/>
            <person name="Luecker S."/>
            <person name="Lage O.M."/>
            <person name="Pohl T."/>
            <person name="Merkel B.J."/>
            <person name="Hornburger P."/>
            <person name="Mueller R.-W."/>
            <person name="Bruemmer F."/>
            <person name="Labrenz M."/>
            <person name="Spormann A.M."/>
            <person name="Op den Camp H."/>
            <person name="Overmann J."/>
            <person name="Amann R."/>
            <person name="Jetten M.S.M."/>
            <person name="Mascher T."/>
            <person name="Medema M.H."/>
            <person name="Devos D.P."/>
            <person name="Kaster A.-K."/>
            <person name="Ovreas L."/>
            <person name="Rohde M."/>
            <person name="Galperin M.Y."/>
            <person name="Jogler C."/>
        </authorList>
    </citation>
    <scope>NUCLEOTIDE SEQUENCE [LARGE SCALE GENOMIC DNA]</scope>
    <source>
        <strain evidence="8 9">V22</strain>
    </source>
</reference>
<sequence length="87" mass="9107">MGTIGMIIGWIVFGAIIGLIAQFLVPGKQNLSWLACIGLGIAGSFAGGWLFSLIFAGQGIVEPGSWVASIVGAVILLVIYTQVMKKR</sequence>
<dbReference type="GO" id="GO:0005886">
    <property type="term" value="C:plasma membrane"/>
    <property type="evidence" value="ECO:0007669"/>
    <property type="project" value="UniProtKB-SubCell"/>
</dbReference>
<evidence type="ECO:0000256" key="3">
    <source>
        <dbReference type="ARBA" id="ARBA00022475"/>
    </source>
</evidence>
<organism evidence="8 9">
    <name type="scientific">Calycomorphotria hydatis</name>
    <dbReference type="NCBI Taxonomy" id="2528027"/>
    <lineage>
        <taxon>Bacteria</taxon>
        <taxon>Pseudomonadati</taxon>
        <taxon>Planctomycetota</taxon>
        <taxon>Planctomycetia</taxon>
        <taxon>Planctomycetales</taxon>
        <taxon>Planctomycetaceae</taxon>
        <taxon>Calycomorphotria</taxon>
    </lineage>
</organism>
<evidence type="ECO:0000256" key="4">
    <source>
        <dbReference type="ARBA" id="ARBA00022692"/>
    </source>
</evidence>
<feature type="transmembrane region" description="Helical" evidence="7">
    <location>
        <begin position="32"/>
        <end position="57"/>
    </location>
</feature>
<evidence type="ECO:0000256" key="6">
    <source>
        <dbReference type="ARBA" id="ARBA00023136"/>
    </source>
</evidence>
<keyword evidence="5 7" id="KW-1133">Transmembrane helix</keyword>
<comment type="subcellular location">
    <subcellularLocation>
        <location evidence="1">Cell membrane</location>
        <topology evidence="1">Multi-pass membrane protein</topology>
    </subcellularLocation>
</comment>
<name>A0A517T594_9PLAN</name>
<accession>A0A517T594</accession>
<evidence type="ECO:0008006" key="10">
    <source>
        <dbReference type="Google" id="ProtNLM"/>
    </source>
</evidence>
<dbReference type="Proteomes" id="UP000319976">
    <property type="component" value="Chromosome"/>
</dbReference>
<gene>
    <name evidence="8" type="ORF">V22_07600</name>
</gene>
<evidence type="ECO:0000256" key="5">
    <source>
        <dbReference type="ARBA" id="ARBA00022989"/>
    </source>
</evidence>
<dbReference type="OrthoDB" id="290170at2"/>
<proteinExistence type="inferred from homology"/>
<keyword evidence="4 7" id="KW-0812">Transmembrane</keyword>
<protein>
    <recommendedName>
        <fullName evidence="10">Transglycosylase associated protein</fullName>
    </recommendedName>
</protein>
<comment type="similarity">
    <text evidence="2">Belongs to the UPF0410 family.</text>
</comment>
<evidence type="ECO:0000313" key="9">
    <source>
        <dbReference type="Proteomes" id="UP000319976"/>
    </source>
</evidence>
<dbReference type="AlphaFoldDB" id="A0A517T594"/>
<keyword evidence="6 7" id="KW-0472">Membrane</keyword>
<keyword evidence="3" id="KW-1003">Cell membrane</keyword>
<dbReference type="KEGG" id="chya:V22_07600"/>
<evidence type="ECO:0000256" key="7">
    <source>
        <dbReference type="SAM" id="Phobius"/>
    </source>
</evidence>
<dbReference type="PANTHER" id="PTHR33884:SF3">
    <property type="entry name" value="UPF0410 PROTEIN YMGE"/>
    <property type="match status" value="1"/>
</dbReference>
<feature type="transmembrane region" description="Helical" evidence="7">
    <location>
        <begin position="63"/>
        <end position="83"/>
    </location>
</feature>
<evidence type="ECO:0000256" key="2">
    <source>
        <dbReference type="ARBA" id="ARBA00011006"/>
    </source>
</evidence>
<dbReference type="Pfam" id="PF04226">
    <property type="entry name" value="Transgly_assoc"/>
    <property type="match status" value="1"/>
</dbReference>
<evidence type="ECO:0000256" key="1">
    <source>
        <dbReference type="ARBA" id="ARBA00004651"/>
    </source>
</evidence>
<dbReference type="EMBL" id="CP036316">
    <property type="protein sequence ID" value="QDT63538.1"/>
    <property type="molecule type" value="Genomic_DNA"/>
</dbReference>
<evidence type="ECO:0000313" key="8">
    <source>
        <dbReference type="EMBL" id="QDT63538.1"/>
    </source>
</evidence>
<dbReference type="PANTHER" id="PTHR33884">
    <property type="entry name" value="UPF0410 PROTEIN YMGE"/>
    <property type="match status" value="1"/>
</dbReference>
<keyword evidence="9" id="KW-1185">Reference proteome</keyword>
<feature type="transmembrane region" description="Helical" evidence="7">
    <location>
        <begin position="6"/>
        <end position="25"/>
    </location>
</feature>
<dbReference type="InterPro" id="IPR007341">
    <property type="entry name" value="Transgly_assoc"/>
</dbReference>
<dbReference type="RefSeq" id="WP_145259938.1">
    <property type="nucleotide sequence ID" value="NZ_CP036316.1"/>
</dbReference>